<evidence type="ECO:0000256" key="1">
    <source>
        <dbReference type="ARBA" id="ARBA00004651"/>
    </source>
</evidence>
<keyword evidence="5 6" id="KW-0472">Membrane</keyword>
<sequence>MTNETNPLDPEGMLRDPNEHTPLEDIYAIITGCTLLAVGLVLMQAANIVTAGVAGIALLMSYVLPLGVGPLFFLISLPFLAFGGQVLGREYVIKTVVASGLIFGIAAVAQQAIHIADVHPAFAALAGGTCAGMGILALVRHNCGAGGITTLALYLHRTRGWSVGRFQLLVDTFIVGSALLAIPPERIGWSALSILAINMILIAWHKPGRYLGR</sequence>
<keyword evidence="3 6" id="KW-0812">Transmembrane</keyword>
<evidence type="ECO:0000256" key="2">
    <source>
        <dbReference type="ARBA" id="ARBA00022475"/>
    </source>
</evidence>
<feature type="transmembrane region" description="Helical" evidence="6">
    <location>
        <begin position="160"/>
        <end position="181"/>
    </location>
</feature>
<dbReference type="Proteomes" id="UP000030988">
    <property type="component" value="Unassembled WGS sequence"/>
</dbReference>
<dbReference type="Pfam" id="PF02588">
    <property type="entry name" value="YitT_membrane"/>
    <property type="match status" value="1"/>
</dbReference>
<feature type="transmembrane region" description="Helical" evidence="6">
    <location>
        <begin position="187"/>
        <end position="204"/>
    </location>
</feature>
<evidence type="ECO:0000256" key="4">
    <source>
        <dbReference type="ARBA" id="ARBA00022989"/>
    </source>
</evidence>
<protein>
    <recommendedName>
        <fullName evidence="9">YitT family protein</fullName>
    </recommendedName>
</protein>
<evidence type="ECO:0000256" key="3">
    <source>
        <dbReference type="ARBA" id="ARBA00022692"/>
    </source>
</evidence>
<comment type="subcellular location">
    <subcellularLocation>
        <location evidence="1">Cell membrane</location>
        <topology evidence="1">Multi-pass membrane protein</topology>
    </subcellularLocation>
</comment>
<feature type="transmembrane region" description="Helical" evidence="6">
    <location>
        <begin position="95"/>
        <end position="115"/>
    </location>
</feature>
<evidence type="ECO:0000313" key="7">
    <source>
        <dbReference type="EMBL" id="KHL26139.1"/>
    </source>
</evidence>
<dbReference type="PANTHER" id="PTHR33545:SF5">
    <property type="entry name" value="UPF0750 MEMBRANE PROTEIN YITT"/>
    <property type="match status" value="1"/>
</dbReference>
<dbReference type="STRING" id="1572751.PK98_06390"/>
<evidence type="ECO:0008006" key="9">
    <source>
        <dbReference type="Google" id="ProtNLM"/>
    </source>
</evidence>
<dbReference type="InterPro" id="IPR051461">
    <property type="entry name" value="UPF0750_membrane"/>
</dbReference>
<dbReference type="InterPro" id="IPR003740">
    <property type="entry name" value="YitT"/>
</dbReference>
<gene>
    <name evidence="7" type="ORF">PK98_06390</name>
</gene>
<dbReference type="AlphaFoldDB" id="A0A0B2BXF8"/>
<dbReference type="EMBL" id="JTDN01000001">
    <property type="protein sequence ID" value="KHL26139.1"/>
    <property type="molecule type" value="Genomic_DNA"/>
</dbReference>
<keyword evidence="4 6" id="KW-1133">Transmembrane helix</keyword>
<name>A0A0B2BXF8_9SPHN</name>
<reference evidence="7 8" key="1">
    <citation type="submission" date="2014-11" db="EMBL/GenBank/DDBJ databases">
        <title>Draft genome sequence of Kirrobacter mercurialis.</title>
        <authorList>
            <person name="Coil D.A."/>
            <person name="Eisen J.A."/>
        </authorList>
    </citation>
    <scope>NUCLEOTIDE SEQUENCE [LARGE SCALE GENOMIC DNA]</scope>
    <source>
        <strain evidence="7 8">Coronado</strain>
    </source>
</reference>
<dbReference type="RefSeq" id="WP_039095136.1">
    <property type="nucleotide sequence ID" value="NZ_JTDN01000001.1"/>
</dbReference>
<organism evidence="7 8">
    <name type="scientific">Croceibacterium mercuriale</name>
    <dbReference type="NCBI Taxonomy" id="1572751"/>
    <lineage>
        <taxon>Bacteria</taxon>
        <taxon>Pseudomonadati</taxon>
        <taxon>Pseudomonadota</taxon>
        <taxon>Alphaproteobacteria</taxon>
        <taxon>Sphingomonadales</taxon>
        <taxon>Erythrobacteraceae</taxon>
        <taxon>Croceibacterium</taxon>
    </lineage>
</organism>
<proteinExistence type="predicted"/>
<evidence type="ECO:0000256" key="5">
    <source>
        <dbReference type="ARBA" id="ARBA00023136"/>
    </source>
</evidence>
<dbReference type="GO" id="GO:0005886">
    <property type="term" value="C:plasma membrane"/>
    <property type="evidence" value="ECO:0007669"/>
    <property type="project" value="UniProtKB-SubCell"/>
</dbReference>
<keyword evidence="2" id="KW-1003">Cell membrane</keyword>
<feature type="transmembrane region" description="Helical" evidence="6">
    <location>
        <begin position="121"/>
        <end position="139"/>
    </location>
</feature>
<keyword evidence="8" id="KW-1185">Reference proteome</keyword>
<evidence type="ECO:0000313" key="8">
    <source>
        <dbReference type="Proteomes" id="UP000030988"/>
    </source>
</evidence>
<feature type="transmembrane region" description="Helical" evidence="6">
    <location>
        <begin position="71"/>
        <end position="88"/>
    </location>
</feature>
<dbReference type="OrthoDB" id="3296441at2"/>
<accession>A0A0B2BXF8</accession>
<comment type="caution">
    <text evidence="7">The sequence shown here is derived from an EMBL/GenBank/DDBJ whole genome shotgun (WGS) entry which is preliminary data.</text>
</comment>
<dbReference type="PANTHER" id="PTHR33545">
    <property type="entry name" value="UPF0750 MEMBRANE PROTEIN YITT-RELATED"/>
    <property type="match status" value="1"/>
</dbReference>
<evidence type="ECO:0000256" key="6">
    <source>
        <dbReference type="SAM" id="Phobius"/>
    </source>
</evidence>